<organism evidence="1 2">
    <name type="scientific">Tothia fuscella</name>
    <dbReference type="NCBI Taxonomy" id="1048955"/>
    <lineage>
        <taxon>Eukaryota</taxon>
        <taxon>Fungi</taxon>
        <taxon>Dikarya</taxon>
        <taxon>Ascomycota</taxon>
        <taxon>Pezizomycotina</taxon>
        <taxon>Dothideomycetes</taxon>
        <taxon>Pleosporomycetidae</taxon>
        <taxon>Venturiales</taxon>
        <taxon>Cylindrosympodiaceae</taxon>
        <taxon>Tothia</taxon>
    </lineage>
</organism>
<gene>
    <name evidence="1" type="ORF">EJ08DRAFT_514567</name>
</gene>
<name>A0A9P4NHH9_9PEZI</name>
<evidence type="ECO:0000313" key="1">
    <source>
        <dbReference type="EMBL" id="KAF2421470.1"/>
    </source>
</evidence>
<evidence type="ECO:0000313" key="2">
    <source>
        <dbReference type="Proteomes" id="UP000800235"/>
    </source>
</evidence>
<dbReference type="Proteomes" id="UP000800235">
    <property type="component" value="Unassembled WGS sequence"/>
</dbReference>
<accession>A0A9P4NHH9</accession>
<comment type="caution">
    <text evidence="1">The sequence shown here is derived from an EMBL/GenBank/DDBJ whole genome shotgun (WGS) entry which is preliminary data.</text>
</comment>
<dbReference type="EMBL" id="MU007098">
    <property type="protein sequence ID" value="KAF2421470.1"/>
    <property type="molecule type" value="Genomic_DNA"/>
</dbReference>
<keyword evidence="2" id="KW-1185">Reference proteome</keyword>
<dbReference type="AlphaFoldDB" id="A0A9P4NHH9"/>
<protein>
    <submittedName>
        <fullName evidence="1">Uncharacterized protein</fullName>
    </submittedName>
</protein>
<proteinExistence type="predicted"/>
<reference evidence="1" key="1">
    <citation type="journal article" date="2020" name="Stud. Mycol.">
        <title>101 Dothideomycetes genomes: a test case for predicting lifestyles and emergence of pathogens.</title>
        <authorList>
            <person name="Haridas S."/>
            <person name="Albert R."/>
            <person name="Binder M."/>
            <person name="Bloem J."/>
            <person name="Labutti K."/>
            <person name="Salamov A."/>
            <person name="Andreopoulos B."/>
            <person name="Baker S."/>
            <person name="Barry K."/>
            <person name="Bills G."/>
            <person name="Bluhm B."/>
            <person name="Cannon C."/>
            <person name="Castanera R."/>
            <person name="Culley D."/>
            <person name="Daum C."/>
            <person name="Ezra D."/>
            <person name="Gonzalez J."/>
            <person name="Henrissat B."/>
            <person name="Kuo A."/>
            <person name="Liang C."/>
            <person name="Lipzen A."/>
            <person name="Lutzoni F."/>
            <person name="Magnuson J."/>
            <person name="Mondo S."/>
            <person name="Nolan M."/>
            <person name="Ohm R."/>
            <person name="Pangilinan J."/>
            <person name="Park H.-J."/>
            <person name="Ramirez L."/>
            <person name="Alfaro M."/>
            <person name="Sun H."/>
            <person name="Tritt A."/>
            <person name="Yoshinaga Y."/>
            <person name="Zwiers L.-H."/>
            <person name="Turgeon B."/>
            <person name="Goodwin S."/>
            <person name="Spatafora J."/>
            <person name="Crous P."/>
            <person name="Grigoriev I."/>
        </authorList>
    </citation>
    <scope>NUCLEOTIDE SEQUENCE</scope>
    <source>
        <strain evidence="1">CBS 130266</strain>
    </source>
</reference>
<sequence length="158" mass="17993">MGGKHQFPQFGELPVKRQLRALQVALYSSKMTLEIRYTSTLHRRLTTRFEWKTNTKLHIAKYWAGKKITPRQIRCSTGGLHEHATFKAISLHFLKLSYLSISLPETDIQCNPSTAFNGLTLENGVSVTITPPHNVTRTQPIILRRWGESIMSSPSSYP</sequence>